<dbReference type="InterPro" id="IPR050245">
    <property type="entry name" value="PrsA_foldase"/>
</dbReference>
<dbReference type="Gene3D" id="3.10.50.40">
    <property type="match status" value="1"/>
</dbReference>
<keyword evidence="2" id="KW-0732">Signal</keyword>
<dbReference type="PANTHER" id="PTHR47245:SF2">
    <property type="entry name" value="PEPTIDYL-PROLYL CIS-TRANS ISOMERASE HP_0175-RELATED"/>
    <property type="match status" value="1"/>
</dbReference>
<dbReference type="SUPFAM" id="SSF54534">
    <property type="entry name" value="FKBP-like"/>
    <property type="match status" value="1"/>
</dbReference>
<evidence type="ECO:0000256" key="1">
    <source>
        <dbReference type="PROSITE-ProRule" id="PRU00278"/>
    </source>
</evidence>
<evidence type="ECO:0000313" key="5">
    <source>
        <dbReference type="Proteomes" id="UP000290172"/>
    </source>
</evidence>
<dbReference type="InterPro" id="IPR027304">
    <property type="entry name" value="Trigger_fact/SurA_dom_sf"/>
</dbReference>
<protein>
    <submittedName>
        <fullName evidence="4">Peptidylprolyl isomerase</fullName>
    </submittedName>
</protein>
<gene>
    <name evidence="4" type="ORF">CRV08_05810</name>
</gene>
<dbReference type="InterPro" id="IPR023058">
    <property type="entry name" value="PPIase_PpiC_CS"/>
</dbReference>
<keyword evidence="1 4" id="KW-0413">Isomerase</keyword>
<organism evidence="4 5">
    <name type="scientific">Halarcobacter ebronensis</name>
    <dbReference type="NCBI Taxonomy" id="1462615"/>
    <lineage>
        <taxon>Bacteria</taxon>
        <taxon>Pseudomonadati</taxon>
        <taxon>Campylobacterota</taxon>
        <taxon>Epsilonproteobacteria</taxon>
        <taxon>Campylobacterales</taxon>
        <taxon>Arcobacteraceae</taxon>
        <taxon>Halarcobacter</taxon>
    </lineage>
</organism>
<name>A0A4Q0YFL4_9BACT</name>
<dbReference type="EMBL" id="PDKJ01000004">
    <property type="protein sequence ID" value="RXJ68945.1"/>
    <property type="molecule type" value="Genomic_DNA"/>
</dbReference>
<sequence>MIKFKTKKIVTSIIATLAISTISLNAADYGSVNGEEITKEDIAIALRNPNIDFEKLPKKSKNQVLDQIVEKKLLTEKAIKAGVSSDAKYKETLAKFEKELALEIWMQNEAKKIKVSDKELKDFYDKNKDKFNVPATLEARHILIKDEKEAKDIIKTLDKAKDKKEEFIKLAKEKSVGPSGPKGGYLGKFSENQMVAEFSKAASALKVGTYTKAPVKTQFGYHIIYLEGKEAPKTLTFDEVKGKINQVIFQEKFQDEIRAQAEELKTKAKIIIK</sequence>
<comment type="caution">
    <text evidence="4">The sequence shown here is derived from an EMBL/GenBank/DDBJ whole genome shotgun (WGS) entry which is preliminary data.</text>
</comment>
<dbReference type="PROSITE" id="PS50198">
    <property type="entry name" value="PPIC_PPIASE_2"/>
    <property type="match status" value="1"/>
</dbReference>
<feature type="signal peptide" evidence="2">
    <location>
        <begin position="1"/>
        <end position="26"/>
    </location>
</feature>
<dbReference type="PROSITE" id="PS01096">
    <property type="entry name" value="PPIC_PPIASE_1"/>
    <property type="match status" value="1"/>
</dbReference>
<feature type="domain" description="PpiC" evidence="3">
    <location>
        <begin position="134"/>
        <end position="228"/>
    </location>
</feature>
<evidence type="ECO:0000256" key="2">
    <source>
        <dbReference type="SAM" id="SignalP"/>
    </source>
</evidence>
<dbReference type="PANTHER" id="PTHR47245">
    <property type="entry name" value="PEPTIDYLPROLYL ISOMERASE"/>
    <property type="match status" value="1"/>
</dbReference>
<accession>A0A4Q0YFL4</accession>
<dbReference type="InterPro" id="IPR000297">
    <property type="entry name" value="PPIase_PpiC"/>
</dbReference>
<reference evidence="4 5" key="1">
    <citation type="submission" date="2017-10" db="EMBL/GenBank/DDBJ databases">
        <title>Genomics of the genus Arcobacter.</title>
        <authorList>
            <person name="Perez-Cataluna A."/>
            <person name="Figueras M.J."/>
        </authorList>
    </citation>
    <scope>NUCLEOTIDE SEQUENCE [LARGE SCALE GENOMIC DNA]</scope>
    <source>
        <strain evidence="4 5">CECT 8993</strain>
    </source>
</reference>
<dbReference type="GO" id="GO:0003755">
    <property type="term" value="F:peptidyl-prolyl cis-trans isomerase activity"/>
    <property type="evidence" value="ECO:0007669"/>
    <property type="project" value="UniProtKB-KW"/>
</dbReference>
<dbReference type="SUPFAM" id="SSF109998">
    <property type="entry name" value="Triger factor/SurA peptide-binding domain-like"/>
    <property type="match status" value="1"/>
</dbReference>
<dbReference type="Pfam" id="PF13145">
    <property type="entry name" value="Rotamase_2"/>
    <property type="match status" value="1"/>
</dbReference>
<dbReference type="RefSeq" id="WP_128980029.1">
    <property type="nucleotide sequence ID" value="NZ_PDKJ01000004.1"/>
</dbReference>
<feature type="chain" id="PRO_5020736984" evidence="2">
    <location>
        <begin position="27"/>
        <end position="273"/>
    </location>
</feature>
<evidence type="ECO:0000259" key="3">
    <source>
        <dbReference type="PROSITE" id="PS50198"/>
    </source>
</evidence>
<proteinExistence type="predicted"/>
<keyword evidence="1" id="KW-0697">Rotamase</keyword>
<dbReference type="InterPro" id="IPR046357">
    <property type="entry name" value="PPIase_dom_sf"/>
</dbReference>
<dbReference type="Proteomes" id="UP000290172">
    <property type="component" value="Unassembled WGS sequence"/>
</dbReference>
<evidence type="ECO:0000313" key="4">
    <source>
        <dbReference type="EMBL" id="RXJ68945.1"/>
    </source>
</evidence>
<dbReference type="AlphaFoldDB" id="A0A4Q0YFL4"/>
<dbReference type="Gene3D" id="1.10.8.1040">
    <property type="match status" value="1"/>
</dbReference>